<keyword evidence="2" id="KW-1185">Reference proteome</keyword>
<sequence length="232" mass="25710">MAIATTSDNIASIIHLNALTHLPIKLTAQNFPVWRKQLHSTLIGHNILHHIDGLRTAPSPLLQDNANAPNPEYLLWYRQDQILLSVILGSCSETIQPLISSADTAREAWDRLTISYANSSRSRIISLKSKLAQNSQGTKFVAAFLTEMQNIADDLALTQHPVAKEDLIVHILTTLHDKEVAAQPALATVHATQKQFPQPYQARASSADTHNAPPHYPQRRNKGCRGTYQGRP</sequence>
<gene>
    <name evidence="1" type="ORF">L6164_013540</name>
</gene>
<dbReference type="Proteomes" id="UP000828941">
    <property type="component" value="Chromosome 6"/>
</dbReference>
<protein>
    <submittedName>
        <fullName evidence="1">Uncharacterized protein</fullName>
    </submittedName>
</protein>
<proteinExistence type="predicted"/>
<comment type="caution">
    <text evidence="1">The sequence shown here is derived from an EMBL/GenBank/DDBJ whole genome shotgun (WGS) entry which is preliminary data.</text>
</comment>
<evidence type="ECO:0000313" key="2">
    <source>
        <dbReference type="Proteomes" id="UP000828941"/>
    </source>
</evidence>
<name>A0ACB9NI36_BAUVA</name>
<reference evidence="1 2" key="1">
    <citation type="journal article" date="2022" name="DNA Res.">
        <title>Chromosomal-level genome assembly of the orchid tree Bauhinia variegata (Leguminosae; Cercidoideae) supports the allotetraploid origin hypothesis of Bauhinia.</title>
        <authorList>
            <person name="Zhong Y."/>
            <person name="Chen Y."/>
            <person name="Zheng D."/>
            <person name="Pang J."/>
            <person name="Liu Y."/>
            <person name="Luo S."/>
            <person name="Meng S."/>
            <person name="Qian L."/>
            <person name="Wei D."/>
            <person name="Dai S."/>
            <person name="Zhou R."/>
        </authorList>
    </citation>
    <scope>NUCLEOTIDE SEQUENCE [LARGE SCALE GENOMIC DNA]</scope>
    <source>
        <strain evidence="1">BV-YZ2020</strain>
    </source>
</reference>
<evidence type="ECO:0000313" key="1">
    <source>
        <dbReference type="EMBL" id="KAI4334831.1"/>
    </source>
</evidence>
<dbReference type="EMBL" id="CM039431">
    <property type="protein sequence ID" value="KAI4334831.1"/>
    <property type="molecule type" value="Genomic_DNA"/>
</dbReference>
<organism evidence="1 2">
    <name type="scientific">Bauhinia variegata</name>
    <name type="common">Purple orchid tree</name>
    <name type="synonym">Phanera variegata</name>
    <dbReference type="NCBI Taxonomy" id="167791"/>
    <lineage>
        <taxon>Eukaryota</taxon>
        <taxon>Viridiplantae</taxon>
        <taxon>Streptophyta</taxon>
        <taxon>Embryophyta</taxon>
        <taxon>Tracheophyta</taxon>
        <taxon>Spermatophyta</taxon>
        <taxon>Magnoliopsida</taxon>
        <taxon>eudicotyledons</taxon>
        <taxon>Gunneridae</taxon>
        <taxon>Pentapetalae</taxon>
        <taxon>rosids</taxon>
        <taxon>fabids</taxon>
        <taxon>Fabales</taxon>
        <taxon>Fabaceae</taxon>
        <taxon>Cercidoideae</taxon>
        <taxon>Cercideae</taxon>
        <taxon>Bauhiniinae</taxon>
        <taxon>Bauhinia</taxon>
    </lineage>
</organism>
<accession>A0ACB9NI36</accession>